<gene>
    <name evidence="2" type="ORF">IPN02_04500</name>
</gene>
<feature type="region of interest" description="Disordered" evidence="1">
    <location>
        <begin position="1"/>
        <end position="20"/>
    </location>
</feature>
<evidence type="ECO:0000256" key="1">
    <source>
        <dbReference type="SAM" id="MobiDB-lite"/>
    </source>
</evidence>
<evidence type="ECO:0000313" key="3">
    <source>
        <dbReference type="Proteomes" id="UP000727993"/>
    </source>
</evidence>
<protein>
    <submittedName>
        <fullName evidence="2">Uncharacterized protein</fullName>
    </submittedName>
</protein>
<name>A0A936TDJ8_9ACTN</name>
<dbReference type="AlphaFoldDB" id="A0A936TDJ8"/>
<reference evidence="2 3" key="1">
    <citation type="submission" date="2020-10" db="EMBL/GenBank/DDBJ databases">
        <title>Connecting structure to function with the recovery of over 1000 high-quality activated sludge metagenome-assembled genomes encoding full-length rRNA genes using long-read sequencing.</title>
        <authorList>
            <person name="Singleton C.M."/>
            <person name="Petriglieri F."/>
            <person name="Kristensen J.M."/>
            <person name="Kirkegaard R.H."/>
            <person name="Michaelsen T.Y."/>
            <person name="Andersen M.H."/>
            <person name="Karst S.M."/>
            <person name="Dueholm M.S."/>
            <person name="Nielsen P.H."/>
            <person name="Albertsen M."/>
        </authorList>
    </citation>
    <scope>NUCLEOTIDE SEQUENCE [LARGE SCALE GENOMIC DNA]</scope>
    <source>
        <strain evidence="2">Lyne_18-Q3-R50-59_MAXAC.006</strain>
    </source>
</reference>
<dbReference type="EMBL" id="JADJZA010000001">
    <property type="protein sequence ID" value="MBK9296127.1"/>
    <property type="molecule type" value="Genomic_DNA"/>
</dbReference>
<comment type="caution">
    <text evidence="2">The sequence shown here is derived from an EMBL/GenBank/DDBJ whole genome shotgun (WGS) entry which is preliminary data.</text>
</comment>
<evidence type="ECO:0000313" key="2">
    <source>
        <dbReference type="EMBL" id="MBK9296127.1"/>
    </source>
</evidence>
<sequence length="159" mass="17934">MHLSATLNINPWPRPTPEAHRPQSDYAERFWLPVIGPSSLWLLRWVQRELEDRRREGQYVPFTVGSDELALRIGLGAGTARQSPLRRSLMRLETFELGRRLDESVVEFRTTMPSVSTRQLERMPVELRREHRAWCAASSAGAGAGVGTGRGWSASTLAP</sequence>
<dbReference type="Proteomes" id="UP000727993">
    <property type="component" value="Unassembled WGS sequence"/>
</dbReference>
<accession>A0A936TDJ8</accession>
<proteinExistence type="predicted"/>
<organism evidence="2 3">
    <name type="scientific">Candidatus Neomicrothrix subdominans</name>
    <dbReference type="NCBI Taxonomy" id="2954438"/>
    <lineage>
        <taxon>Bacteria</taxon>
        <taxon>Bacillati</taxon>
        <taxon>Actinomycetota</taxon>
        <taxon>Acidimicrobiia</taxon>
        <taxon>Acidimicrobiales</taxon>
        <taxon>Microthrixaceae</taxon>
        <taxon>Candidatus Neomicrothrix</taxon>
    </lineage>
</organism>